<evidence type="ECO:0000313" key="3">
    <source>
        <dbReference type="Proteomes" id="UP000756921"/>
    </source>
</evidence>
<evidence type="ECO:0000313" key="2">
    <source>
        <dbReference type="EMBL" id="KAF9740415.1"/>
    </source>
</evidence>
<gene>
    <name evidence="2" type="ORF">PMIN01_03050</name>
</gene>
<protein>
    <submittedName>
        <fullName evidence="2">Uncharacterized protein</fullName>
    </submittedName>
</protein>
<evidence type="ECO:0000256" key="1">
    <source>
        <dbReference type="SAM" id="Phobius"/>
    </source>
</evidence>
<dbReference type="EMBL" id="WJXW01000002">
    <property type="protein sequence ID" value="KAF9740415.1"/>
    <property type="molecule type" value="Genomic_DNA"/>
</dbReference>
<comment type="caution">
    <text evidence="2">The sequence shown here is derived from an EMBL/GenBank/DDBJ whole genome shotgun (WGS) entry which is preliminary data.</text>
</comment>
<dbReference type="AlphaFoldDB" id="A0A9P6GSP8"/>
<keyword evidence="1" id="KW-0472">Membrane</keyword>
<feature type="transmembrane region" description="Helical" evidence="1">
    <location>
        <begin position="123"/>
        <end position="143"/>
    </location>
</feature>
<dbReference type="Proteomes" id="UP000756921">
    <property type="component" value="Unassembled WGS sequence"/>
</dbReference>
<reference evidence="2" key="1">
    <citation type="journal article" date="2020" name="Mol. Plant Microbe Interact.">
        <title>Genome Sequence of the Biocontrol Agent Coniothyrium minitans strain Conio (IMI 134523).</title>
        <authorList>
            <person name="Patel D."/>
            <person name="Shittu T.A."/>
            <person name="Baroncelli R."/>
            <person name="Muthumeenakshi S."/>
            <person name="Osborne T.H."/>
            <person name="Janganan T.K."/>
            <person name="Sreenivasaprasad S."/>
        </authorList>
    </citation>
    <scope>NUCLEOTIDE SEQUENCE</scope>
    <source>
        <strain evidence="2">Conio</strain>
    </source>
</reference>
<feature type="transmembrane region" description="Helical" evidence="1">
    <location>
        <begin position="92"/>
        <end position="111"/>
    </location>
</feature>
<feature type="transmembrane region" description="Helical" evidence="1">
    <location>
        <begin position="53"/>
        <end position="72"/>
    </location>
</feature>
<name>A0A9P6GSP8_9PLEO</name>
<keyword evidence="3" id="KW-1185">Reference proteome</keyword>
<dbReference type="OrthoDB" id="3789750at2759"/>
<accession>A0A9P6GSP8</accession>
<proteinExistence type="predicted"/>
<keyword evidence="1" id="KW-0812">Transmembrane</keyword>
<keyword evidence="1" id="KW-1133">Transmembrane helix</keyword>
<sequence>MRSNTPASELALLEKCALHEEARISEVSVDKANETCGNEDEAPRPTKIISGWGLAWGWLLSWCMAINFLHLGVETPSSIVPTVRQSNPPVPVIDSTYFIVFCLVMNFYNGIDELVRQIKKDREIAPSLLLSALSAACFSSAAGATALEVLMVFIPAGINAGFTAIYFISCPKVYEPEKTSEKTSEKTLEKTSEMV</sequence>
<organism evidence="2 3">
    <name type="scientific">Paraphaeosphaeria minitans</name>
    <dbReference type="NCBI Taxonomy" id="565426"/>
    <lineage>
        <taxon>Eukaryota</taxon>
        <taxon>Fungi</taxon>
        <taxon>Dikarya</taxon>
        <taxon>Ascomycota</taxon>
        <taxon>Pezizomycotina</taxon>
        <taxon>Dothideomycetes</taxon>
        <taxon>Pleosporomycetidae</taxon>
        <taxon>Pleosporales</taxon>
        <taxon>Massarineae</taxon>
        <taxon>Didymosphaeriaceae</taxon>
        <taxon>Paraphaeosphaeria</taxon>
    </lineage>
</organism>
<feature type="transmembrane region" description="Helical" evidence="1">
    <location>
        <begin position="149"/>
        <end position="168"/>
    </location>
</feature>